<feature type="compositionally biased region" description="Low complexity" evidence="4">
    <location>
        <begin position="1073"/>
        <end position="1082"/>
    </location>
</feature>
<organism evidence="6 7">
    <name type="scientific">Vitrella brassicaformis (strain CCMP3155)</name>
    <dbReference type="NCBI Taxonomy" id="1169540"/>
    <lineage>
        <taxon>Eukaryota</taxon>
        <taxon>Sar</taxon>
        <taxon>Alveolata</taxon>
        <taxon>Colpodellida</taxon>
        <taxon>Vitrellaceae</taxon>
        <taxon>Vitrella</taxon>
    </lineage>
</organism>
<dbReference type="EMBL" id="CDMY01000385">
    <property type="protein sequence ID" value="CEM08566.1"/>
    <property type="molecule type" value="Genomic_DNA"/>
</dbReference>
<dbReference type="InterPro" id="IPR016024">
    <property type="entry name" value="ARM-type_fold"/>
</dbReference>
<dbReference type="GO" id="GO:0005829">
    <property type="term" value="C:cytosol"/>
    <property type="evidence" value="ECO:0007669"/>
    <property type="project" value="TreeGrafter"/>
</dbReference>
<evidence type="ECO:0000256" key="2">
    <source>
        <dbReference type="ARBA" id="ARBA00022448"/>
    </source>
</evidence>
<feature type="region of interest" description="Disordered" evidence="4">
    <location>
        <begin position="1060"/>
        <end position="1083"/>
    </location>
</feature>
<dbReference type="GO" id="GO:0031267">
    <property type="term" value="F:small GTPase binding"/>
    <property type="evidence" value="ECO:0007669"/>
    <property type="project" value="InterPro"/>
</dbReference>
<evidence type="ECO:0000256" key="3">
    <source>
        <dbReference type="ARBA" id="ARBA00023242"/>
    </source>
</evidence>
<dbReference type="PANTHER" id="PTHR10997">
    <property type="entry name" value="IMPORTIN-7, 8, 11"/>
    <property type="match status" value="1"/>
</dbReference>
<dbReference type="PROSITE" id="PS50166">
    <property type="entry name" value="IMPORTIN_B_NT"/>
    <property type="match status" value="1"/>
</dbReference>
<dbReference type="GO" id="GO:0005635">
    <property type="term" value="C:nuclear envelope"/>
    <property type="evidence" value="ECO:0007669"/>
    <property type="project" value="TreeGrafter"/>
</dbReference>
<feature type="compositionally biased region" description="Polar residues" evidence="4">
    <location>
        <begin position="758"/>
        <end position="769"/>
    </location>
</feature>
<protein>
    <recommendedName>
        <fullName evidence="5">Importin N-terminal domain-containing protein</fullName>
    </recommendedName>
</protein>
<name>A0A0G4F777_VITBC</name>
<dbReference type="Gene3D" id="1.25.10.10">
    <property type="entry name" value="Leucine-rich Repeat Variant"/>
    <property type="match status" value="1"/>
</dbReference>
<reference evidence="6 7" key="1">
    <citation type="submission" date="2014-11" db="EMBL/GenBank/DDBJ databases">
        <authorList>
            <person name="Zhu J."/>
            <person name="Qi W."/>
            <person name="Song R."/>
        </authorList>
    </citation>
    <scope>NUCLEOTIDE SEQUENCE [LARGE SCALE GENOMIC DNA]</scope>
</reference>
<dbReference type="PANTHER" id="PTHR10997:SF7">
    <property type="entry name" value="IMPORTIN-11"/>
    <property type="match status" value="1"/>
</dbReference>
<dbReference type="STRING" id="1169540.A0A0G4F777"/>
<dbReference type="VEuPathDB" id="CryptoDB:Vbra_14629"/>
<dbReference type="InParanoid" id="A0A0G4F777"/>
<proteinExistence type="predicted"/>
<gene>
    <name evidence="6" type="ORF">Vbra_14629</name>
</gene>
<dbReference type="OrthoDB" id="361693at2759"/>
<keyword evidence="3" id="KW-0539">Nucleus</keyword>
<accession>A0A0G4F777</accession>
<dbReference type="GO" id="GO:0006606">
    <property type="term" value="P:protein import into nucleus"/>
    <property type="evidence" value="ECO:0007669"/>
    <property type="project" value="TreeGrafter"/>
</dbReference>
<evidence type="ECO:0000259" key="5">
    <source>
        <dbReference type="PROSITE" id="PS50166"/>
    </source>
</evidence>
<evidence type="ECO:0000256" key="1">
    <source>
        <dbReference type="ARBA" id="ARBA00004123"/>
    </source>
</evidence>
<keyword evidence="7" id="KW-1185">Reference proteome</keyword>
<evidence type="ECO:0000313" key="6">
    <source>
        <dbReference type="EMBL" id="CEM08566.1"/>
    </source>
</evidence>
<keyword evidence="2" id="KW-0813">Transport</keyword>
<dbReference type="AlphaFoldDB" id="A0A0G4F777"/>
<feature type="domain" description="Importin N-terminal" evidence="5">
    <location>
        <begin position="30"/>
        <end position="104"/>
    </location>
</feature>
<dbReference type="SMART" id="SM00913">
    <property type="entry name" value="IBN_N"/>
    <property type="match status" value="1"/>
</dbReference>
<feature type="compositionally biased region" description="Pro residues" evidence="4">
    <location>
        <begin position="935"/>
        <end position="948"/>
    </location>
</feature>
<dbReference type="Pfam" id="PF03810">
    <property type="entry name" value="IBN_N"/>
    <property type="match status" value="1"/>
</dbReference>
<evidence type="ECO:0000256" key="4">
    <source>
        <dbReference type="SAM" id="MobiDB-lite"/>
    </source>
</evidence>
<comment type="subcellular location">
    <subcellularLocation>
        <location evidence="1">Nucleus</location>
    </subcellularLocation>
</comment>
<feature type="region of interest" description="Disordered" evidence="4">
    <location>
        <begin position="745"/>
        <end position="772"/>
    </location>
</feature>
<dbReference type="InterPro" id="IPR001494">
    <property type="entry name" value="Importin-beta_N"/>
</dbReference>
<dbReference type="InterPro" id="IPR011989">
    <property type="entry name" value="ARM-like"/>
</dbReference>
<sequence length="1241" mass="137078">MMEGTADQRAMLIQTLNASIQQDGNIRKPAEQELQRLEGMAGLALVLFHIYADGSVDPKSRWLAIVLCKNVIYRNWQNRHAPSHQLQDGEKQQLKQSIVTILQEPPPTAAGGLQNGQKGSVTHLPHIVELSLIIRRICRFEFPSKWPQLGQLLIAKLNECDSSEISDEHCVYIALLHGVLKEQGSKRLIMSRRESFQLGPPLVECVGRVWMRQNEALQQAGEASLTNLPDGVWKASRYLDGLMYLVLTHCFEKLHDHAAGGQLALLMYQKLLLLIRVWKHRPAILASQQWFFKNVKSALKWMCYLVEGQCYVVAAINVGDLLRTALELVQFCRVTQPDVPDHLVRHILILIGNIFSCHSYRFPPAERSQLSEAGMAAAAKCKEQLQAFLQANGGPAQIGEAILDRCLVLNAHEASEYLDEPEEGIREAHGTSETRNAAERALTNIANAPFDESVVSHVVQRLRGDLLQADLSGRDESVLFRMDALLCWTGLLEAKLQAMGKISFRDLIQLVLQLLPRQPHPLIQTRLANLIKVWLSEATPSPAPMDESTLGTTLDIIAALAQAITPQHAPQTPQQAPSPAATAVALASLAPLRLLLVAYPLDNYEAWVQGDRQKLFVSTGLNLLRLVRSPEAQWRCLAVIQKLLSEASITGRTDLSKAHFDQFLALWRQQQQQQTPHDHHPSSVGDPHSQADMQAMIRPAIVDVLKSLVTMACPSKDSPTLLSDELLATCLQVVSDGLLGGSRSSLMSSTVKPPPSSIPTQAALSTTNPPVDGSSALDESCAQLLLAVTRVVQDHQVSSLKGVFTRLVQQHLSERPFTGSLLETVLDVWIELSLIDVLAFLSHRCQVTPQPSALEELPGVFGSLLDVCTHILAHAREEPYEERVYRLLQLLVMALPMLPSPSQTQQQQQQKLHLCVLSLYQHFIKAAIQAGTSPTPTPMPSPHPPTQTPTPLLNGSTVRPPPPLQPPRRSGDDRERVVAGLKVGGIARGERRYAALVPLFVTWSQSCSTEYGEALGAMEFSRLEVAAVLLACFRLFQRPTLLRCGKLQLILSTLLSAHHQHHQHHPHQHHQQHLAPTHHPAPSTFLCPSSPPHLWLALLQELLACCATMLEQRDANRAKDSQQSNIMNFLRNAMESRRQGGFSTSRLPRSVRQQRGTRAGLVGQADGQGGVMAQILTSDDDAPALQAFFRRLAEFLKALLSSGQHQQHQHQVLPSCQDFQALLDAHATPQVKQALSASGLA</sequence>
<evidence type="ECO:0000313" key="7">
    <source>
        <dbReference type="Proteomes" id="UP000041254"/>
    </source>
</evidence>
<feature type="compositionally biased region" description="Basic residues" evidence="4">
    <location>
        <begin position="1060"/>
        <end position="1072"/>
    </location>
</feature>
<dbReference type="Proteomes" id="UP000041254">
    <property type="component" value="Unassembled WGS sequence"/>
</dbReference>
<dbReference type="SUPFAM" id="SSF48371">
    <property type="entry name" value="ARM repeat"/>
    <property type="match status" value="1"/>
</dbReference>
<feature type="region of interest" description="Disordered" evidence="4">
    <location>
        <begin position="931"/>
        <end position="975"/>
    </location>
</feature>